<evidence type="ECO:0000313" key="1">
    <source>
        <dbReference type="EMBL" id="CAI8046692.1"/>
    </source>
</evidence>
<dbReference type="AlphaFoldDB" id="A0AA35XDD0"/>
<reference evidence="1" key="1">
    <citation type="submission" date="2023-03" db="EMBL/GenBank/DDBJ databases">
        <authorList>
            <person name="Steffen K."/>
            <person name="Cardenas P."/>
        </authorList>
    </citation>
    <scope>NUCLEOTIDE SEQUENCE</scope>
</reference>
<dbReference type="Proteomes" id="UP001174909">
    <property type="component" value="Unassembled WGS sequence"/>
</dbReference>
<organism evidence="1 2">
    <name type="scientific">Geodia barretti</name>
    <name type="common">Barrett's horny sponge</name>
    <dbReference type="NCBI Taxonomy" id="519541"/>
    <lineage>
        <taxon>Eukaryota</taxon>
        <taxon>Metazoa</taxon>
        <taxon>Porifera</taxon>
        <taxon>Demospongiae</taxon>
        <taxon>Heteroscleromorpha</taxon>
        <taxon>Tetractinellida</taxon>
        <taxon>Astrophorina</taxon>
        <taxon>Geodiidae</taxon>
        <taxon>Geodia</taxon>
    </lineage>
</organism>
<dbReference type="InterPro" id="IPR052603">
    <property type="entry name" value="EFCB6"/>
</dbReference>
<evidence type="ECO:0008006" key="3">
    <source>
        <dbReference type="Google" id="ProtNLM"/>
    </source>
</evidence>
<dbReference type="InterPro" id="IPR011992">
    <property type="entry name" value="EF-hand-dom_pair"/>
</dbReference>
<protein>
    <recommendedName>
        <fullName evidence="3">EF-hand domain-containing protein</fullName>
    </recommendedName>
</protein>
<evidence type="ECO:0000313" key="2">
    <source>
        <dbReference type="Proteomes" id="UP001174909"/>
    </source>
</evidence>
<gene>
    <name evidence="1" type="ORF">GBAR_LOCUS25813</name>
</gene>
<keyword evidence="2" id="KW-1185">Reference proteome</keyword>
<accession>A0AA35XDD0</accession>
<name>A0AA35XDD0_GEOBA</name>
<dbReference type="Gene3D" id="1.10.238.10">
    <property type="entry name" value="EF-hand"/>
    <property type="match status" value="1"/>
</dbReference>
<comment type="caution">
    <text evidence="1">The sequence shown here is derived from an EMBL/GenBank/DDBJ whole genome shotgun (WGS) entry which is preliminary data.</text>
</comment>
<proteinExistence type="predicted"/>
<dbReference type="PANTHER" id="PTHR20875">
    <property type="entry name" value="EF-HAND CALCIUM-BINDING DOMAIN-CONTAINING PROTEIN 6-RELATED"/>
    <property type="match status" value="1"/>
</dbReference>
<dbReference type="PANTHER" id="PTHR20875:SF0">
    <property type="entry name" value="GH12158P"/>
    <property type="match status" value="1"/>
</dbReference>
<dbReference type="EMBL" id="CASHTH010003581">
    <property type="protein sequence ID" value="CAI8046692.1"/>
    <property type="molecule type" value="Genomic_DNA"/>
</dbReference>
<dbReference type="SUPFAM" id="SSF47473">
    <property type="entry name" value="EF-hand"/>
    <property type="match status" value="1"/>
</dbReference>
<sequence>MYQSPKDPSQVEYMRFSDEIESVFTRKDLEKMPTARWFSLCRQSGSTVCSESREEQTLQKTMHRLAERVRVRRIQIFPLFEDYDRVHIGSVTRSQFHRVLSELEMGGLVNAMEFQILYRKFDVRVGGRNDVNYISFCQMIDDYAQTRWTDPALK</sequence>